<dbReference type="EMBL" id="JACHLI010000040">
    <property type="protein sequence ID" value="MBB4867423.1"/>
    <property type="molecule type" value="Genomic_DNA"/>
</dbReference>
<proteinExistence type="predicted"/>
<dbReference type="AlphaFoldDB" id="A0A7W7KSA5"/>
<gene>
    <name evidence="1" type="ORF">HNP46_006336</name>
</gene>
<comment type="caution">
    <text evidence="1">The sequence shown here is derived from an EMBL/GenBank/DDBJ whole genome shotgun (WGS) entry which is preliminary data.</text>
</comment>
<dbReference type="RefSeq" id="WP_184596912.1">
    <property type="nucleotide sequence ID" value="NZ_JACHLI010000040.1"/>
</dbReference>
<evidence type="ECO:0000313" key="1">
    <source>
        <dbReference type="EMBL" id="MBB4867423.1"/>
    </source>
</evidence>
<reference evidence="1 2" key="1">
    <citation type="submission" date="2020-08" db="EMBL/GenBank/DDBJ databases">
        <title>Functional genomics of gut bacteria from endangered species of beetles.</title>
        <authorList>
            <person name="Carlos-Shanley C."/>
        </authorList>
    </citation>
    <scope>NUCLEOTIDE SEQUENCE [LARGE SCALE GENOMIC DNA]</scope>
    <source>
        <strain evidence="1 2">S00179</strain>
    </source>
</reference>
<organism evidence="1 2">
    <name type="scientific">Pseudomonas nitroreducens</name>
    <dbReference type="NCBI Taxonomy" id="46680"/>
    <lineage>
        <taxon>Bacteria</taxon>
        <taxon>Pseudomonadati</taxon>
        <taxon>Pseudomonadota</taxon>
        <taxon>Gammaproteobacteria</taxon>
        <taxon>Pseudomonadales</taxon>
        <taxon>Pseudomonadaceae</taxon>
        <taxon>Pseudomonas</taxon>
    </lineage>
</organism>
<dbReference type="Proteomes" id="UP000566995">
    <property type="component" value="Unassembled WGS sequence"/>
</dbReference>
<evidence type="ECO:0000313" key="2">
    <source>
        <dbReference type="Proteomes" id="UP000566995"/>
    </source>
</evidence>
<name>A0A7W7KSA5_PSENT</name>
<protein>
    <submittedName>
        <fullName evidence="1">Uncharacterized protein</fullName>
    </submittedName>
</protein>
<accession>A0A7W7KSA5</accession>
<sequence length="595" mass="67048">MTPDEEMLNRRISSFARNTMESRRSWFGQATTPKSLSQISLEPGETRNLDSFDQSALTILFVVALAYGDAPLAHELARRLNGVQLTVEQSDEFVRLDETEEMDGEEMPPTPVYWVNSKYGRHRIDPNWLPMTAMVMCRNTEWLQELWRTAYQMTGDDLLGNTPLARMLMDRGGIPAMEHTNRYVADWAVPLPILIDGQVKSPDLFLALLDKQNQGFPASWFDDVLCFATPEMLEQHSKHLAPYDWFLEFVSCKEGKHSKATPLQLHPRSTYTGDAGLAPEQWRADFLSGLDQFVYGFEPEQEIDYSDGELIRYFASSPAKMAACASQTRILCRTTVSFLQTLAWEQPQEEIANTAAGEAINGYFPHTLICDKAVAYDSIERVARLAPVAKYPRELLKEFADSEMTARVFRKYVPPQVIDALEVKLSQDFLSTREAKVWSLGLGRSTVGQTVTIDPRFDLSGKDSDDLTPWIDEGTDVTFAGIDSPGTIRPDFVQSVLQRCRGPVLFDGVPSHSTPAELMAEYTKERRRDERTSSRAFAVTSLMHAHGPKEFLPWIKTKEDWDAAFKVFGEQSFADVPDSVPDSHITAVAVSVLDL</sequence>